<protein>
    <submittedName>
        <fullName evidence="3">Uncharacterized protein</fullName>
    </submittedName>
</protein>
<dbReference type="RefSeq" id="WP_192278129.1">
    <property type="nucleotide sequence ID" value="NZ_JACZDF010000002.1"/>
</dbReference>
<organism evidence="3 4">
    <name type="scientific">Flavimobilis rhizosphaerae</name>
    <dbReference type="NCBI Taxonomy" id="2775421"/>
    <lineage>
        <taxon>Bacteria</taxon>
        <taxon>Bacillati</taxon>
        <taxon>Actinomycetota</taxon>
        <taxon>Actinomycetes</taxon>
        <taxon>Micrococcales</taxon>
        <taxon>Jonesiaceae</taxon>
        <taxon>Flavimobilis</taxon>
    </lineage>
</organism>
<keyword evidence="4" id="KW-1185">Reference proteome</keyword>
<sequence length="251" mass="25533">MTTHDDEHATSPDDLTPDAAAAAASDEVPGTSDGVRADDDPATAAAATAPRDGSAHAQPRRGARGLWIAGGAAVLTVVAVVVAIVVTQRDEPVAAPTTPPPVTITNPLPTPVGTPAARETKTPLQKALPDSVLQWTVVTQERTKVAKKPLESYRLTYTDGAGGTVIVDVVQTRTVEAAVEAAQKPADGDTAPSEGSTVTELPVRVGDNEVGTASVATGGEVGLAMWTNGTTAFRATGPGAAIENFFLAFPL</sequence>
<keyword evidence="2" id="KW-0812">Transmembrane</keyword>
<feature type="transmembrane region" description="Helical" evidence="2">
    <location>
        <begin position="66"/>
        <end position="86"/>
    </location>
</feature>
<feature type="compositionally biased region" description="Low complexity" evidence="1">
    <location>
        <begin position="42"/>
        <end position="52"/>
    </location>
</feature>
<evidence type="ECO:0000256" key="2">
    <source>
        <dbReference type="SAM" id="Phobius"/>
    </source>
</evidence>
<feature type="compositionally biased region" description="Basic and acidic residues" evidence="1">
    <location>
        <begin position="1"/>
        <end position="11"/>
    </location>
</feature>
<feature type="region of interest" description="Disordered" evidence="1">
    <location>
        <begin position="1"/>
        <end position="59"/>
    </location>
</feature>
<evidence type="ECO:0000256" key="1">
    <source>
        <dbReference type="SAM" id="MobiDB-lite"/>
    </source>
</evidence>
<feature type="compositionally biased region" description="Low complexity" evidence="1">
    <location>
        <begin position="12"/>
        <end position="26"/>
    </location>
</feature>
<dbReference type="Proteomes" id="UP000642107">
    <property type="component" value="Unassembled WGS sequence"/>
</dbReference>
<evidence type="ECO:0000313" key="4">
    <source>
        <dbReference type="Proteomes" id="UP000642107"/>
    </source>
</evidence>
<accession>A0ABR9DNU8</accession>
<keyword evidence="2" id="KW-1133">Transmembrane helix</keyword>
<name>A0ABR9DNU8_9MICO</name>
<reference evidence="3 4" key="1">
    <citation type="submission" date="2020-09" db="EMBL/GenBank/DDBJ databases">
        <title>Flavimobilis rhizosphaerae sp. nov., isolated from rhizosphere soil of Spartina alterniflora.</title>
        <authorList>
            <person name="Hanqin C."/>
        </authorList>
    </citation>
    <scope>NUCLEOTIDE SEQUENCE [LARGE SCALE GENOMIC DNA]</scope>
    <source>
        <strain evidence="3 4">GY 10621</strain>
    </source>
</reference>
<keyword evidence="2" id="KW-0472">Membrane</keyword>
<comment type="caution">
    <text evidence="3">The sequence shown here is derived from an EMBL/GenBank/DDBJ whole genome shotgun (WGS) entry which is preliminary data.</text>
</comment>
<proteinExistence type="predicted"/>
<evidence type="ECO:0000313" key="3">
    <source>
        <dbReference type="EMBL" id="MBD9698649.1"/>
    </source>
</evidence>
<gene>
    <name evidence="3" type="ORF">IGS67_03950</name>
</gene>
<dbReference type="EMBL" id="JACZDF010000002">
    <property type="protein sequence ID" value="MBD9698649.1"/>
    <property type="molecule type" value="Genomic_DNA"/>
</dbReference>